<sequence length="527" mass="56628">MVAQNNTKIRGLRISTMFGVELGDNNIVGDFPYYNEFVNCYVALTVGGDNNKIFNNYFGITQDGTLMPNQYGIIVAGSNNEIGKADMANGNVVCGNAVAGIEIATGHSNKVQHNLIGTTYDGRTDVGNGQGIIIGGSDNNIIGGDNWDDGNVISGNSVYGIFISGAPPKSYSADNLIKNNNIGLNPDKTAATPNGRGITITNATMSTQIIDNIISGNTNQGINIFGYNDETYTNGHIIHGNSIGTDGAQGSFPNEQEGILIAGNVGIVKIGQDENGNYSGNTIVGNGNTGIALVPLQGYSPERITIRRNVLHSNDLGNLFVDTSANNRIRSPYNLQFNNGLITGKHQLPNAIIDIYSANRFELSPSAYFRIGTTNTDANGNFSFTTNLNIEAIAVTATDFEGNTSNFARLNIVTDVEDEQQIPTEFSLEQNYPNPFNPSTKIRFTIPASSLNPFSKGEGTLVSLKVYDVLGNEVATLVNEYREAGSYEVEFDASNLSSGIYFYRITIQSDKADAGKFSEIKKMILIK</sequence>
<dbReference type="Gene3D" id="2.160.20.10">
    <property type="entry name" value="Single-stranded right-handed beta-helix, Pectin lyase-like"/>
    <property type="match status" value="1"/>
</dbReference>
<evidence type="ECO:0000313" key="2">
    <source>
        <dbReference type="EMBL" id="HGT47542.1"/>
    </source>
</evidence>
<proteinExistence type="predicted"/>
<dbReference type="AlphaFoldDB" id="A0A832DN88"/>
<reference evidence="2" key="1">
    <citation type="journal article" date="2020" name="mSystems">
        <title>Genome- and Community-Level Interaction Insights into Carbon Utilization and Element Cycling Functions of Hydrothermarchaeota in Hydrothermal Sediment.</title>
        <authorList>
            <person name="Zhou Z."/>
            <person name="Liu Y."/>
            <person name="Xu W."/>
            <person name="Pan J."/>
            <person name="Luo Z.H."/>
            <person name="Li M."/>
        </authorList>
    </citation>
    <scope>NUCLEOTIDE SEQUENCE [LARGE SCALE GENOMIC DNA]</scope>
    <source>
        <strain evidence="2">SpSt-500</strain>
    </source>
</reference>
<organism evidence="2">
    <name type="scientific">Ignavibacterium album</name>
    <dbReference type="NCBI Taxonomy" id="591197"/>
    <lineage>
        <taxon>Bacteria</taxon>
        <taxon>Pseudomonadati</taxon>
        <taxon>Ignavibacteriota</taxon>
        <taxon>Ignavibacteria</taxon>
        <taxon>Ignavibacteriales</taxon>
        <taxon>Ignavibacteriaceae</taxon>
        <taxon>Ignavibacterium</taxon>
    </lineage>
</organism>
<gene>
    <name evidence="2" type="ORF">ENS56_05880</name>
</gene>
<dbReference type="InterPro" id="IPR026444">
    <property type="entry name" value="Secre_tail"/>
</dbReference>
<dbReference type="EMBL" id="DSVI01000007">
    <property type="protein sequence ID" value="HGT47542.1"/>
    <property type="molecule type" value="Genomic_DNA"/>
</dbReference>
<dbReference type="Pfam" id="PF18962">
    <property type="entry name" value="Por_Secre_tail"/>
    <property type="match status" value="1"/>
</dbReference>
<dbReference type="SMART" id="SM00710">
    <property type="entry name" value="PbH1"/>
    <property type="match status" value="6"/>
</dbReference>
<evidence type="ECO:0000259" key="1">
    <source>
        <dbReference type="Pfam" id="PF18962"/>
    </source>
</evidence>
<dbReference type="InterPro" id="IPR012334">
    <property type="entry name" value="Pectin_lyas_fold"/>
</dbReference>
<accession>A0A832DN88</accession>
<dbReference type="Gene3D" id="2.60.40.4070">
    <property type="match status" value="1"/>
</dbReference>
<dbReference type="NCBIfam" id="TIGR04183">
    <property type="entry name" value="Por_Secre_tail"/>
    <property type="match status" value="1"/>
</dbReference>
<protein>
    <submittedName>
        <fullName evidence="2">T9SS type A sorting domain-containing protein</fullName>
    </submittedName>
</protein>
<dbReference type="InterPro" id="IPR006626">
    <property type="entry name" value="PbH1"/>
</dbReference>
<feature type="domain" description="Secretion system C-terminal sorting" evidence="1">
    <location>
        <begin position="432"/>
        <end position="511"/>
    </location>
</feature>
<comment type="caution">
    <text evidence="2">The sequence shown here is derived from an EMBL/GenBank/DDBJ whole genome shotgun (WGS) entry which is preliminary data.</text>
</comment>
<name>A0A832DN88_9BACT</name>